<keyword evidence="4 5" id="KW-0472">Membrane</keyword>
<dbReference type="InterPro" id="IPR003339">
    <property type="entry name" value="ABC/ECF_trnsptr_transmembrane"/>
</dbReference>
<dbReference type="Proteomes" id="UP000632535">
    <property type="component" value="Unassembled WGS sequence"/>
</dbReference>
<feature type="transmembrane region" description="Helical" evidence="5">
    <location>
        <begin position="55"/>
        <end position="75"/>
    </location>
</feature>
<protein>
    <recommendedName>
        <fullName evidence="8">Energy-coupling factor transport system permease protein</fullName>
    </recommendedName>
</protein>
<evidence type="ECO:0000256" key="4">
    <source>
        <dbReference type="ARBA" id="ARBA00023136"/>
    </source>
</evidence>
<comment type="subcellular location">
    <subcellularLocation>
        <location evidence="1">Membrane</location>
        <topology evidence="1">Multi-pass membrane protein</topology>
    </subcellularLocation>
</comment>
<evidence type="ECO:0000313" key="6">
    <source>
        <dbReference type="EMBL" id="GGI06279.1"/>
    </source>
</evidence>
<dbReference type="CDD" id="cd16914">
    <property type="entry name" value="EcfT"/>
    <property type="match status" value="1"/>
</dbReference>
<sequence>MTGVLGRANPLVLVALGLGGLVGSLAVRDVTTGVVTLGAYLAAGTLLLPRGAGPAARYLTVVVGGLSVAWSAWLLGGHDLAVALVAGLRVAVLALPGVAVAPLVDPSALADQLGQRLRLPARFVVGVAAALHRFESLGQVWEQADRARRSRGFGPGPGPLERGRHAASVTFAVLVATLRDATSMAVAMDARGFAGAHARTWAEPAPWTRLDGGVLALGVVGTVLPYALAVLV</sequence>
<evidence type="ECO:0000256" key="5">
    <source>
        <dbReference type="SAM" id="Phobius"/>
    </source>
</evidence>
<dbReference type="EMBL" id="BMDG01000003">
    <property type="protein sequence ID" value="GGI06279.1"/>
    <property type="molecule type" value="Genomic_DNA"/>
</dbReference>
<comment type="caution">
    <text evidence="6">The sequence shown here is derived from an EMBL/GenBank/DDBJ whole genome shotgun (WGS) entry which is preliminary data.</text>
</comment>
<dbReference type="RefSeq" id="WP_188522604.1">
    <property type="nucleotide sequence ID" value="NZ_BMDG01000003.1"/>
</dbReference>
<feature type="transmembrane region" description="Helical" evidence="5">
    <location>
        <begin position="82"/>
        <end position="104"/>
    </location>
</feature>
<feature type="transmembrane region" description="Helical" evidence="5">
    <location>
        <begin position="213"/>
        <end position="231"/>
    </location>
</feature>
<keyword evidence="2 5" id="KW-0812">Transmembrane</keyword>
<name>A0ABQ2B2F3_9MICO</name>
<evidence type="ECO:0008006" key="8">
    <source>
        <dbReference type="Google" id="ProtNLM"/>
    </source>
</evidence>
<evidence type="ECO:0000313" key="7">
    <source>
        <dbReference type="Proteomes" id="UP000632535"/>
    </source>
</evidence>
<reference evidence="7" key="1">
    <citation type="journal article" date="2019" name="Int. J. Syst. Evol. Microbiol.">
        <title>The Global Catalogue of Microorganisms (GCM) 10K type strain sequencing project: providing services to taxonomists for standard genome sequencing and annotation.</title>
        <authorList>
            <consortium name="The Broad Institute Genomics Platform"/>
            <consortium name="The Broad Institute Genome Sequencing Center for Infectious Disease"/>
            <person name="Wu L."/>
            <person name="Ma J."/>
        </authorList>
    </citation>
    <scope>NUCLEOTIDE SEQUENCE [LARGE SCALE GENOMIC DNA]</scope>
    <source>
        <strain evidence="7">CCM 8653</strain>
    </source>
</reference>
<gene>
    <name evidence="6" type="ORF">GCM10007368_10370</name>
</gene>
<proteinExistence type="predicted"/>
<keyword evidence="3 5" id="KW-1133">Transmembrane helix</keyword>
<evidence type="ECO:0000256" key="2">
    <source>
        <dbReference type="ARBA" id="ARBA00022692"/>
    </source>
</evidence>
<organism evidence="6 7">
    <name type="scientific">Isoptericola cucumis</name>
    <dbReference type="NCBI Taxonomy" id="1776856"/>
    <lineage>
        <taxon>Bacteria</taxon>
        <taxon>Bacillati</taxon>
        <taxon>Actinomycetota</taxon>
        <taxon>Actinomycetes</taxon>
        <taxon>Micrococcales</taxon>
        <taxon>Promicromonosporaceae</taxon>
        <taxon>Isoptericola</taxon>
    </lineage>
</organism>
<evidence type="ECO:0000256" key="1">
    <source>
        <dbReference type="ARBA" id="ARBA00004141"/>
    </source>
</evidence>
<keyword evidence="7" id="KW-1185">Reference proteome</keyword>
<accession>A0ABQ2B2F3</accession>
<dbReference type="Pfam" id="PF02361">
    <property type="entry name" value="CbiQ"/>
    <property type="match status" value="1"/>
</dbReference>
<evidence type="ECO:0000256" key="3">
    <source>
        <dbReference type="ARBA" id="ARBA00022989"/>
    </source>
</evidence>